<dbReference type="GO" id="GO:0005634">
    <property type="term" value="C:nucleus"/>
    <property type="evidence" value="ECO:0007669"/>
    <property type="project" value="TreeGrafter"/>
</dbReference>
<proteinExistence type="predicted"/>
<evidence type="ECO:0000256" key="2">
    <source>
        <dbReference type="ARBA" id="ARBA00022679"/>
    </source>
</evidence>
<feature type="region of interest" description="Disordered" evidence="7">
    <location>
        <begin position="1"/>
        <end position="29"/>
    </location>
</feature>
<feature type="binding site" evidence="6">
    <location>
        <position position="65"/>
    </location>
    <ligand>
        <name>ATP</name>
        <dbReference type="ChEBI" id="CHEBI:30616"/>
    </ligand>
</feature>
<sequence>MSSKRRRYSSSPSYHGRKRKTDYYYTEPRRSTRKTNTIIQLLGQGTFGKVVEAYDNQTQTKCAIKIIKSVQKYIDASKIEIRVLKKILERDPTGSK</sequence>
<dbReference type="PROSITE" id="PS00107">
    <property type="entry name" value="PROTEIN_KINASE_ATP"/>
    <property type="match status" value="1"/>
</dbReference>
<name>A0AAD5UJN6_9FUNG</name>
<dbReference type="InterPro" id="IPR051175">
    <property type="entry name" value="CLK_kinases"/>
</dbReference>
<evidence type="ECO:0000256" key="6">
    <source>
        <dbReference type="PROSITE-ProRule" id="PRU10141"/>
    </source>
</evidence>
<dbReference type="GO" id="GO:0043484">
    <property type="term" value="P:regulation of RNA splicing"/>
    <property type="evidence" value="ECO:0007669"/>
    <property type="project" value="TreeGrafter"/>
</dbReference>
<keyword evidence="5 6" id="KW-0067">ATP-binding</keyword>
<reference evidence="9" key="1">
    <citation type="submission" date="2020-05" db="EMBL/GenBank/DDBJ databases">
        <title>Phylogenomic resolution of chytrid fungi.</title>
        <authorList>
            <person name="Stajich J.E."/>
            <person name="Amses K."/>
            <person name="Simmons R."/>
            <person name="Seto K."/>
            <person name="Myers J."/>
            <person name="Bonds A."/>
            <person name="Quandt C.A."/>
            <person name="Barry K."/>
            <person name="Liu P."/>
            <person name="Grigoriev I."/>
            <person name="Longcore J.E."/>
            <person name="James T.Y."/>
        </authorList>
    </citation>
    <scope>NUCLEOTIDE SEQUENCE</scope>
    <source>
        <strain evidence="9">PLAUS21</strain>
    </source>
</reference>
<dbReference type="SUPFAM" id="SSF56112">
    <property type="entry name" value="Protein kinase-like (PK-like)"/>
    <property type="match status" value="1"/>
</dbReference>
<evidence type="ECO:0000256" key="3">
    <source>
        <dbReference type="ARBA" id="ARBA00022741"/>
    </source>
</evidence>
<keyword evidence="4 9" id="KW-0418">Kinase</keyword>
<evidence type="ECO:0000256" key="7">
    <source>
        <dbReference type="SAM" id="MobiDB-lite"/>
    </source>
</evidence>
<dbReference type="Proteomes" id="UP001210925">
    <property type="component" value="Unassembled WGS sequence"/>
</dbReference>
<comment type="caution">
    <text evidence="9">The sequence shown here is derived from an EMBL/GenBank/DDBJ whole genome shotgun (WGS) entry which is preliminary data.</text>
</comment>
<dbReference type="InterPro" id="IPR017441">
    <property type="entry name" value="Protein_kinase_ATP_BS"/>
</dbReference>
<keyword evidence="2" id="KW-0808">Transferase</keyword>
<evidence type="ECO:0000259" key="8">
    <source>
        <dbReference type="PROSITE" id="PS50011"/>
    </source>
</evidence>
<dbReference type="PROSITE" id="PS50011">
    <property type="entry name" value="PROTEIN_KINASE_DOM"/>
    <property type="match status" value="1"/>
</dbReference>
<dbReference type="GO" id="GO:0004674">
    <property type="term" value="F:protein serine/threonine kinase activity"/>
    <property type="evidence" value="ECO:0007669"/>
    <property type="project" value="UniProtKB-KW"/>
</dbReference>
<evidence type="ECO:0000256" key="5">
    <source>
        <dbReference type="ARBA" id="ARBA00022840"/>
    </source>
</evidence>
<dbReference type="PANTHER" id="PTHR45646">
    <property type="entry name" value="SERINE/THREONINE-PROTEIN KINASE DOA-RELATED"/>
    <property type="match status" value="1"/>
</dbReference>
<dbReference type="Gene3D" id="3.30.200.20">
    <property type="entry name" value="Phosphorylase Kinase, domain 1"/>
    <property type="match status" value="1"/>
</dbReference>
<feature type="domain" description="Protein kinase" evidence="8">
    <location>
        <begin position="36"/>
        <end position="96"/>
    </location>
</feature>
<dbReference type="InterPro" id="IPR011009">
    <property type="entry name" value="Kinase-like_dom_sf"/>
</dbReference>
<evidence type="ECO:0000313" key="9">
    <source>
        <dbReference type="EMBL" id="KAJ3257037.1"/>
    </source>
</evidence>
<dbReference type="InterPro" id="IPR000719">
    <property type="entry name" value="Prot_kinase_dom"/>
</dbReference>
<keyword evidence="3 6" id="KW-0547">Nucleotide-binding</keyword>
<gene>
    <name evidence="9" type="primary">KNS1</name>
    <name evidence="9" type="ORF">HK103_005021</name>
</gene>
<evidence type="ECO:0000313" key="10">
    <source>
        <dbReference type="Proteomes" id="UP001210925"/>
    </source>
</evidence>
<evidence type="ECO:0000256" key="1">
    <source>
        <dbReference type="ARBA" id="ARBA00022527"/>
    </source>
</evidence>
<dbReference type="EMBL" id="JADGKB010000043">
    <property type="protein sequence ID" value="KAJ3257037.1"/>
    <property type="molecule type" value="Genomic_DNA"/>
</dbReference>
<dbReference type="GO" id="GO:0005524">
    <property type="term" value="F:ATP binding"/>
    <property type="evidence" value="ECO:0007669"/>
    <property type="project" value="UniProtKB-UniRule"/>
</dbReference>
<evidence type="ECO:0000256" key="4">
    <source>
        <dbReference type="ARBA" id="ARBA00022777"/>
    </source>
</evidence>
<dbReference type="AlphaFoldDB" id="A0AAD5UJN6"/>
<organism evidence="9 10">
    <name type="scientific">Boothiomyces macroporosus</name>
    <dbReference type="NCBI Taxonomy" id="261099"/>
    <lineage>
        <taxon>Eukaryota</taxon>
        <taxon>Fungi</taxon>
        <taxon>Fungi incertae sedis</taxon>
        <taxon>Chytridiomycota</taxon>
        <taxon>Chytridiomycota incertae sedis</taxon>
        <taxon>Chytridiomycetes</taxon>
        <taxon>Rhizophydiales</taxon>
        <taxon>Terramycetaceae</taxon>
        <taxon>Boothiomyces</taxon>
    </lineage>
</organism>
<keyword evidence="10" id="KW-1185">Reference proteome</keyword>
<keyword evidence="1" id="KW-0723">Serine/threonine-protein kinase</keyword>
<protein>
    <submittedName>
        <fullName evidence="9">Dual specificity protein kinase kns1</fullName>
    </submittedName>
</protein>
<accession>A0AAD5UJN6</accession>
<dbReference type="PANTHER" id="PTHR45646:SF11">
    <property type="entry name" value="SERINE_THREONINE-PROTEIN KINASE DOA"/>
    <property type="match status" value="1"/>
</dbReference>